<dbReference type="Pfam" id="PF06417">
    <property type="entry name" value="EMC4"/>
    <property type="match status" value="1"/>
</dbReference>
<keyword evidence="7 8" id="KW-0472">Membrane</keyword>
<protein>
    <recommendedName>
        <fullName evidence="3 8">ER membrane protein complex subunit 4</fullName>
    </recommendedName>
</protein>
<keyword evidence="11" id="KW-1185">Reference proteome</keyword>
<dbReference type="PANTHER" id="PTHR19315">
    <property type="entry name" value="ER MEMBRANE PROTEIN COMPLEX SUBUNIT 4"/>
    <property type="match status" value="1"/>
</dbReference>
<gene>
    <name evidence="10" type="ORF">MSYG_2267</name>
</gene>
<dbReference type="AlphaFoldDB" id="A0A1M8A653"/>
<evidence type="ECO:0000256" key="5">
    <source>
        <dbReference type="ARBA" id="ARBA00022824"/>
    </source>
</evidence>
<dbReference type="EMBL" id="LT671823">
    <property type="protein sequence ID" value="SHO77925.1"/>
    <property type="molecule type" value="Genomic_DNA"/>
</dbReference>
<sequence length="178" mass="19874">MARKSTSPLLAWSLNNSQLAPKNNKQSDNIDAIIGFTELKTPAKDKSKAVKDRSVSTTEIQVSKAWDVAYSPAKTIPMNFMMMWMSGNGVQIFSMMVVAMMIMNPLKGIMSMHGVFAPFRSPNHSLLPQMTVFVLCHLACIALGLYKCWSMGLLPTESSDWLAWYQPTHTQPLTPYLV</sequence>
<dbReference type="PIRSF" id="PIRSF017207">
    <property type="entry name" value="UCP017207_TM-p85"/>
    <property type="match status" value="1"/>
</dbReference>
<evidence type="ECO:0000313" key="10">
    <source>
        <dbReference type="EMBL" id="SHO77925.1"/>
    </source>
</evidence>
<feature type="transmembrane region" description="Helical" evidence="9">
    <location>
        <begin position="126"/>
        <end position="146"/>
    </location>
</feature>
<evidence type="ECO:0000256" key="9">
    <source>
        <dbReference type="SAM" id="Phobius"/>
    </source>
</evidence>
<keyword evidence="4 9" id="KW-0812">Transmembrane</keyword>
<evidence type="ECO:0000256" key="7">
    <source>
        <dbReference type="ARBA" id="ARBA00023136"/>
    </source>
</evidence>
<organism evidence="10 11">
    <name type="scientific">Malassezia sympodialis (strain ATCC 42132)</name>
    <name type="common">Atopic eczema-associated yeast</name>
    <dbReference type="NCBI Taxonomy" id="1230383"/>
    <lineage>
        <taxon>Eukaryota</taxon>
        <taxon>Fungi</taxon>
        <taxon>Dikarya</taxon>
        <taxon>Basidiomycota</taxon>
        <taxon>Ustilaginomycotina</taxon>
        <taxon>Malasseziomycetes</taxon>
        <taxon>Malasseziales</taxon>
        <taxon>Malasseziaceae</taxon>
        <taxon>Malassezia</taxon>
    </lineage>
</organism>
<keyword evidence="5" id="KW-0256">Endoplasmic reticulum</keyword>
<keyword evidence="6 9" id="KW-1133">Transmembrane helix</keyword>
<name>A0A1M8A653_MALS4</name>
<evidence type="ECO:0000256" key="1">
    <source>
        <dbReference type="ARBA" id="ARBA00004477"/>
    </source>
</evidence>
<accession>A0A1M8A653</accession>
<evidence type="ECO:0000256" key="4">
    <source>
        <dbReference type="ARBA" id="ARBA00022692"/>
    </source>
</evidence>
<dbReference type="GO" id="GO:0005789">
    <property type="term" value="C:endoplasmic reticulum membrane"/>
    <property type="evidence" value="ECO:0007669"/>
    <property type="project" value="UniProtKB-SubCell"/>
</dbReference>
<dbReference type="Proteomes" id="UP000186303">
    <property type="component" value="Chromosome 3"/>
</dbReference>
<comment type="similarity">
    <text evidence="2 8">Belongs to the EMC4 family.</text>
</comment>
<comment type="subcellular location">
    <subcellularLocation>
        <location evidence="1">Endoplasmic reticulum membrane</location>
        <topology evidence="1">Multi-pass membrane protein</topology>
    </subcellularLocation>
</comment>
<evidence type="ECO:0000313" key="11">
    <source>
        <dbReference type="Proteomes" id="UP000186303"/>
    </source>
</evidence>
<proteinExistence type="inferred from homology"/>
<evidence type="ECO:0000256" key="6">
    <source>
        <dbReference type="ARBA" id="ARBA00022989"/>
    </source>
</evidence>
<dbReference type="STRING" id="1230383.A0A1M8A653"/>
<dbReference type="OrthoDB" id="369569at2759"/>
<dbReference type="OMA" id="MVVAMMI"/>
<dbReference type="InterPro" id="IPR009445">
    <property type="entry name" value="TMEM85/Emc4"/>
</dbReference>
<evidence type="ECO:0000256" key="3">
    <source>
        <dbReference type="ARBA" id="ARBA00020820"/>
    </source>
</evidence>
<dbReference type="VEuPathDB" id="FungiDB:MSYG_2267"/>
<evidence type="ECO:0000256" key="8">
    <source>
        <dbReference type="PIRNR" id="PIRNR017207"/>
    </source>
</evidence>
<evidence type="ECO:0000256" key="2">
    <source>
        <dbReference type="ARBA" id="ARBA00007715"/>
    </source>
</evidence>
<reference evidence="11" key="1">
    <citation type="journal article" date="2017" name="Nucleic Acids Res.">
        <title>Proteogenomics produces comprehensive and highly accurate protein-coding gene annotation in a complete genome assembly of Malassezia sympodialis.</title>
        <authorList>
            <person name="Zhu Y."/>
            <person name="Engstroem P.G."/>
            <person name="Tellgren-Roth C."/>
            <person name="Baudo C.D."/>
            <person name="Kennell J.C."/>
            <person name="Sun S."/>
            <person name="Billmyre R.B."/>
            <person name="Schroeder M.S."/>
            <person name="Andersson A."/>
            <person name="Holm T."/>
            <person name="Sigurgeirsson B."/>
            <person name="Wu G."/>
            <person name="Sankaranarayanan S.R."/>
            <person name="Siddharthan R."/>
            <person name="Sanyal K."/>
            <person name="Lundeberg J."/>
            <person name="Nystedt B."/>
            <person name="Boekhout T."/>
            <person name="Dawson T.L. Jr."/>
            <person name="Heitman J."/>
            <person name="Scheynius A."/>
            <person name="Lehtioe J."/>
        </authorList>
    </citation>
    <scope>NUCLEOTIDE SEQUENCE [LARGE SCALE GENOMIC DNA]</scope>
    <source>
        <strain evidence="11">ATCC 42132</strain>
    </source>
</reference>
<feature type="transmembrane region" description="Helical" evidence="9">
    <location>
        <begin position="88"/>
        <end position="106"/>
    </location>
</feature>